<evidence type="ECO:0000256" key="10">
    <source>
        <dbReference type="HAMAP-Rule" id="MF_02007"/>
    </source>
</evidence>
<dbReference type="GO" id="GO:0003723">
    <property type="term" value="F:RNA binding"/>
    <property type="evidence" value="ECO:0007669"/>
    <property type="project" value="UniProtKB-KW"/>
</dbReference>
<evidence type="ECO:0000256" key="4">
    <source>
        <dbReference type="ARBA" id="ARBA00022741"/>
    </source>
</evidence>
<sequence length="401" mass="44128">MKAVSAAEAFAEIARGTEEILLAEELKEKLASGKPLVVKAGFDPTAPDLHLGHTVLINKMRLLQDLGHQIIFLIGDFTGMIGDPTGKNVTRKPLSREDVLANAETYKEQVFKILDPAKTIIRFNSEWMNDLGAAGMIRLAAQQTVARMLERDDFKKRYAGGQPIAIHEFLYPLVQGWDSVALKADIELGGTDQRFNLLMGRELQKAEGMAPQTVIMMPLLEGLDGVQKMSKSLGNYIGITEPANDMFGKMMSISDELMWRYYQLLSFRPLEEIAGFKQAIADGANPRDYKVLLAKEIITRFHDAAAAEAAEQDFVQRFSKNAIPDDLPELELVAAEGSIAIANLLREADLVASTSEAMRMIKQGGVKIDGAKVEDTKLVVTAGSTAVYQVGKRKFARISVK</sequence>
<evidence type="ECO:0000256" key="1">
    <source>
        <dbReference type="ARBA" id="ARBA00011738"/>
    </source>
</evidence>
<dbReference type="Gene3D" id="1.10.240.10">
    <property type="entry name" value="Tyrosyl-Transfer RNA Synthetase"/>
    <property type="match status" value="1"/>
</dbReference>
<dbReference type="CDD" id="cd00165">
    <property type="entry name" value="S4"/>
    <property type="match status" value="1"/>
</dbReference>
<dbReference type="EC" id="6.1.1.1" evidence="10"/>
<dbReference type="Proteomes" id="UP000246964">
    <property type="component" value="Unassembled WGS sequence"/>
</dbReference>
<accession>A0A317QBR1</accession>
<dbReference type="Pfam" id="PF22421">
    <property type="entry name" value="SYY_C-terminal"/>
    <property type="match status" value="1"/>
</dbReference>
<keyword evidence="4 10" id="KW-0547">Nucleotide-binding</keyword>
<evidence type="ECO:0000313" key="13">
    <source>
        <dbReference type="EMBL" id="PWW13379.1"/>
    </source>
</evidence>
<keyword evidence="3 10" id="KW-0436">Ligase</keyword>
<dbReference type="InterPro" id="IPR001412">
    <property type="entry name" value="aa-tRNA-synth_I_CS"/>
</dbReference>
<comment type="subunit">
    <text evidence="1 10">Homodimer.</text>
</comment>
<dbReference type="FunFam" id="1.10.240.10:FF:000006">
    <property type="entry name" value="Tyrosine--tRNA ligase"/>
    <property type="match status" value="1"/>
</dbReference>
<dbReference type="SUPFAM" id="SSF55174">
    <property type="entry name" value="Alpha-L RNA-binding motif"/>
    <property type="match status" value="1"/>
</dbReference>
<keyword evidence="14" id="KW-1185">Reference proteome</keyword>
<organism evidence="13 14">
    <name type="scientific">Pseudidiomarina maritima</name>
    <dbReference type="NCBI Taxonomy" id="519453"/>
    <lineage>
        <taxon>Bacteria</taxon>
        <taxon>Pseudomonadati</taxon>
        <taxon>Pseudomonadota</taxon>
        <taxon>Gammaproteobacteria</taxon>
        <taxon>Alteromonadales</taxon>
        <taxon>Idiomarinaceae</taxon>
        <taxon>Pseudidiomarina</taxon>
    </lineage>
</organism>
<keyword evidence="5 10" id="KW-0067">ATP-binding</keyword>
<dbReference type="FunFam" id="3.10.290.10:FF:000022">
    <property type="entry name" value="Tyrosine--tRNA ligase"/>
    <property type="match status" value="1"/>
</dbReference>
<feature type="short sequence motif" description="'KMSKS' region" evidence="10">
    <location>
        <begin position="228"/>
        <end position="232"/>
    </location>
</feature>
<comment type="similarity">
    <text evidence="10">Belongs to the class-I aminoacyl-tRNA synthetase family. TyrS type 2 subfamily.</text>
</comment>
<dbReference type="PRINTS" id="PR01040">
    <property type="entry name" value="TRNASYNTHTYR"/>
</dbReference>
<dbReference type="SUPFAM" id="SSF52374">
    <property type="entry name" value="Nucleotidylyl transferase"/>
    <property type="match status" value="1"/>
</dbReference>
<dbReference type="GO" id="GO:0005829">
    <property type="term" value="C:cytosol"/>
    <property type="evidence" value="ECO:0007669"/>
    <property type="project" value="TreeGrafter"/>
</dbReference>
<dbReference type="InterPro" id="IPR036986">
    <property type="entry name" value="S4_RNA-bd_sf"/>
</dbReference>
<dbReference type="InterPro" id="IPR002307">
    <property type="entry name" value="Tyr-tRNA-ligase"/>
</dbReference>
<dbReference type="InterPro" id="IPR024108">
    <property type="entry name" value="Tyr-tRNA-ligase_bac_2"/>
</dbReference>
<keyword evidence="6 11" id="KW-0694">RNA-binding</keyword>
<name>A0A317QBR1_9GAMM</name>
<dbReference type="NCBIfam" id="TIGR00234">
    <property type="entry name" value="tyrS"/>
    <property type="match status" value="1"/>
</dbReference>
<evidence type="ECO:0000313" key="14">
    <source>
        <dbReference type="Proteomes" id="UP000246964"/>
    </source>
</evidence>
<keyword evidence="8 10" id="KW-0030">Aminoacyl-tRNA synthetase</keyword>
<dbReference type="RefSeq" id="WP_110075876.1">
    <property type="nucleotide sequence ID" value="NZ_QGTT01000006.1"/>
</dbReference>
<dbReference type="InterPro" id="IPR002305">
    <property type="entry name" value="aa-tRNA-synth_Ic"/>
</dbReference>
<protein>
    <recommendedName>
        <fullName evidence="10">Tyrosine--tRNA ligase</fullName>
        <ecNumber evidence="10">6.1.1.1</ecNumber>
    </recommendedName>
    <alternativeName>
        <fullName evidence="10">Tyrosyl-tRNA synthetase</fullName>
        <shortName evidence="10">TyrRS</shortName>
    </alternativeName>
</protein>
<feature type="short sequence motif" description="'HIGH' region" evidence="10">
    <location>
        <begin position="44"/>
        <end position="53"/>
    </location>
</feature>
<comment type="caution">
    <text evidence="13">The sequence shown here is derived from an EMBL/GenBank/DDBJ whole genome shotgun (WGS) entry which is preliminary data.</text>
</comment>
<dbReference type="HAMAP" id="MF_02007">
    <property type="entry name" value="Tyr_tRNA_synth_type2"/>
    <property type="match status" value="1"/>
</dbReference>
<gene>
    <name evidence="10" type="primary">tyrS</name>
    <name evidence="13" type="ORF">DET45_10693</name>
</gene>
<dbReference type="OrthoDB" id="9804243at2"/>
<dbReference type="AlphaFoldDB" id="A0A317QBR1"/>
<evidence type="ECO:0000259" key="12">
    <source>
        <dbReference type="Pfam" id="PF22421"/>
    </source>
</evidence>
<feature type="binding site" evidence="10">
    <location>
        <position position="231"/>
    </location>
    <ligand>
        <name>ATP</name>
        <dbReference type="ChEBI" id="CHEBI:30616"/>
    </ligand>
</feature>
<dbReference type="Gene3D" id="3.10.290.10">
    <property type="entry name" value="RNA-binding S4 domain"/>
    <property type="match status" value="1"/>
</dbReference>
<feature type="domain" description="Tyrosine--tRNA ligase SYY-like C-terminal" evidence="12">
    <location>
        <begin position="325"/>
        <end position="383"/>
    </location>
</feature>
<evidence type="ECO:0000256" key="9">
    <source>
        <dbReference type="ARBA" id="ARBA00048248"/>
    </source>
</evidence>
<proteinExistence type="inferred from homology"/>
<comment type="catalytic activity">
    <reaction evidence="9 10">
        <text>tRNA(Tyr) + L-tyrosine + ATP = L-tyrosyl-tRNA(Tyr) + AMP + diphosphate + H(+)</text>
        <dbReference type="Rhea" id="RHEA:10220"/>
        <dbReference type="Rhea" id="RHEA-COMP:9706"/>
        <dbReference type="Rhea" id="RHEA-COMP:9707"/>
        <dbReference type="ChEBI" id="CHEBI:15378"/>
        <dbReference type="ChEBI" id="CHEBI:30616"/>
        <dbReference type="ChEBI" id="CHEBI:33019"/>
        <dbReference type="ChEBI" id="CHEBI:58315"/>
        <dbReference type="ChEBI" id="CHEBI:78442"/>
        <dbReference type="ChEBI" id="CHEBI:78536"/>
        <dbReference type="ChEBI" id="CHEBI:456215"/>
        <dbReference type="EC" id="6.1.1.1"/>
    </reaction>
</comment>
<dbReference type="CDD" id="cd00805">
    <property type="entry name" value="TyrRS_core"/>
    <property type="match status" value="1"/>
</dbReference>
<reference evidence="13 14" key="1">
    <citation type="submission" date="2018-05" db="EMBL/GenBank/DDBJ databases">
        <title>Freshwater and sediment microbial communities from various areas in North America, analyzing microbe dynamics in response to fracking.</title>
        <authorList>
            <person name="Lamendella R."/>
        </authorList>
    </citation>
    <scope>NUCLEOTIDE SEQUENCE [LARGE SCALE GENOMIC DNA]</scope>
    <source>
        <strain evidence="13 14">125B1</strain>
    </source>
</reference>
<dbReference type="Gene3D" id="3.40.50.620">
    <property type="entry name" value="HUPs"/>
    <property type="match status" value="1"/>
</dbReference>
<keyword evidence="2 10" id="KW-0963">Cytoplasm</keyword>
<dbReference type="GO" id="GO:0005524">
    <property type="term" value="F:ATP binding"/>
    <property type="evidence" value="ECO:0007669"/>
    <property type="project" value="UniProtKB-UniRule"/>
</dbReference>
<dbReference type="PANTHER" id="PTHR11766">
    <property type="entry name" value="TYROSYL-TRNA SYNTHETASE"/>
    <property type="match status" value="1"/>
</dbReference>
<dbReference type="GO" id="GO:0004831">
    <property type="term" value="F:tyrosine-tRNA ligase activity"/>
    <property type="evidence" value="ECO:0007669"/>
    <property type="project" value="UniProtKB-UniRule"/>
</dbReference>
<evidence type="ECO:0000256" key="5">
    <source>
        <dbReference type="ARBA" id="ARBA00022840"/>
    </source>
</evidence>
<evidence type="ECO:0000256" key="11">
    <source>
        <dbReference type="PROSITE-ProRule" id="PRU00182"/>
    </source>
</evidence>
<dbReference type="Pfam" id="PF00579">
    <property type="entry name" value="tRNA-synt_1b"/>
    <property type="match status" value="1"/>
</dbReference>
<evidence type="ECO:0000256" key="2">
    <source>
        <dbReference type="ARBA" id="ARBA00022490"/>
    </source>
</evidence>
<comment type="subcellular location">
    <subcellularLocation>
        <location evidence="10">Cytoplasm</location>
    </subcellularLocation>
</comment>
<dbReference type="InterPro" id="IPR014729">
    <property type="entry name" value="Rossmann-like_a/b/a_fold"/>
</dbReference>
<dbReference type="InterPro" id="IPR024088">
    <property type="entry name" value="Tyr-tRNA-ligase_bac-type"/>
</dbReference>
<evidence type="ECO:0000256" key="8">
    <source>
        <dbReference type="ARBA" id="ARBA00023146"/>
    </source>
</evidence>
<keyword evidence="7 10" id="KW-0648">Protein biosynthesis</keyword>
<comment type="function">
    <text evidence="10">Catalyzes the attachment of tyrosine to tRNA(Tyr) in a two-step reaction: tyrosine is first activated by ATP to form Tyr-AMP and then transferred to the acceptor end of tRNA(Tyr).</text>
</comment>
<evidence type="ECO:0000256" key="6">
    <source>
        <dbReference type="ARBA" id="ARBA00022884"/>
    </source>
</evidence>
<dbReference type="InterPro" id="IPR054608">
    <property type="entry name" value="SYY-like_C"/>
</dbReference>
<evidence type="ECO:0000256" key="7">
    <source>
        <dbReference type="ARBA" id="ARBA00022917"/>
    </source>
</evidence>
<dbReference type="GO" id="GO:0006437">
    <property type="term" value="P:tyrosyl-tRNA aminoacylation"/>
    <property type="evidence" value="ECO:0007669"/>
    <property type="project" value="UniProtKB-UniRule"/>
</dbReference>
<dbReference type="STRING" id="519453.SAMN04488070_2233"/>
<dbReference type="FunFam" id="3.40.50.620:FF:000061">
    <property type="entry name" value="Tyrosine--tRNA ligase"/>
    <property type="match status" value="1"/>
</dbReference>
<dbReference type="EMBL" id="QGTT01000006">
    <property type="protein sequence ID" value="PWW13379.1"/>
    <property type="molecule type" value="Genomic_DNA"/>
</dbReference>
<dbReference type="PROSITE" id="PS50889">
    <property type="entry name" value="S4"/>
    <property type="match status" value="1"/>
</dbReference>
<dbReference type="PROSITE" id="PS00178">
    <property type="entry name" value="AA_TRNA_LIGASE_I"/>
    <property type="match status" value="1"/>
</dbReference>
<dbReference type="PANTHER" id="PTHR11766:SF1">
    <property type="entry name" value="TYROSINE--TRNA LIGASE"/>
    <property type="match status" value="1"/>
</dbReference>
<evidence type="ECO:0000256" key="3">
    <source>
        <dbReference type="ARBA" id="ARBA00022598"/>
    </source>
</evidence>